<proteinExistence type="predicted"/>
<evidence type="ECO:0000313" key="1">
    <source>
        <dbReference type="EMBL" id="KRG76541.1"/>
    </source>
</evidence>
<keyword evidence="2" id="KW-1185">Reference proteome</keyword>
<sequence length="91" mass="8747">MLAGGVLLAAPAQANPPVADFVVQADGYSSSQDGAQSTAMYNAGMQCAAGGAGVREIILLGSGSDGGGGWWASAMAICGGPPGSGEMPAPY</sequence>
<comment type="caution">
    <text evidence="1">The sequence shown here is derived from an EMBL/GenBank/DDBJ whole genome shotgun (WGS) entry which is preliminary data.</text>
</comment>
<organism evidence="1 2">
    <name type="scientific">Stenotrophomonas ginsengisoli</name>
    <dbReference type="NCBI Taxonomy" id="336566"/>
    <lineage>
        <taxon>Bacteria</taxon>
        <taxon>Pseudomonadati</taxon>
        <taxon>Pseudomonadota</taxon>
        <taxon>Gammaproteobacteria</taxon>
        <taxon>Lysobacterales</taxon>
        <taxon>Lysobacteraceae</taxon>
        <taxon>Stenotrophomonas</taxon>
    </lineage>
</organism>
<protein>
    <submittedName>
        <fullName evidence="1">Uncharacterized protein</fullName>
    </submittedName>
</protein>
<reference evidence="1 2" key="1">
    <citation type="submission" date="2015-05" db="EMBL/GenBank/DDBJ databases">
        <title>Genome sequencing and analysis of members of genus Stenotrophomonas.</title>
        <authorList>
            <person name="Patil P.P."/>
            <person name="Midha S."/>
            <person name="Patil P.B."/>
        </authorList>
    </citation>
    <scope>NUCLEOTIDE SEQUENCE [LARGE SCALE GENOMIC DNA]</scope>
    <source>
        <strain evidence="1 2">DSM 24757</strain>
    </source>
</reference>
<name>A0A0R0D360_9GAMM</name>
<gene>
    <name evidence="1" type="ORF">ABB30_09465</name>
</gene>
<evidence type="ECO:0000313" key="2">
    <source>
        <dbReference type="Proteomes" id="UP000050956"/>
    </source>
</evidence>
<dbReference type="PATRIC" id="fig|336566.3.peg.1311"/>
<dbReference type="Proteomes" id="UP000050956">
    <property type="component" value="Unassembled WGS sequence"/>
</dbReference>
<accession>A0A0R0D360</accession>
<dbReference type="EMBL" id="LDJM01000022">
    <property type="protein sequence ID" value="KRG76541.1"/>
    <property type="molecule type" value="Genomic_DNA"/>
</dbReference>
<dbReference type="AlphaFoldDB" id="A0A0R0D360"/>